<dbReference type="EMBL" id="CAIX01000054">
    <property type="protein sequence ID" value="CCI43708.1"/>
    <property type="molecule type" value="Genomic_DNA"/>
</dbReference>
<name>A0A024GAB2_9STRA</name>
<dbReference type="AlphaFoldDB" id="A0A024GAB2"/>
<evidence type="ECO:0000313" key="2">
    <source>
        <dbReference type="Proteomes" id="UP000053237"/>
    </source>
</evidence>
<keyword evidence="2" id="KW-1185">Reference proteome</keyword>
<proteinExistence type="predicted"/>
<sequence length="214" mass="24564">MSLIEVGFWAIKNRVSEDAPIPGLDPRDSVDPEWFTIAHNIRITNISGITPEMSFSVLQRLVWYLRFAGVIESYEHGYSYCRFQSCKIARENVKVMGACTFTDGIYCWPEGYCHYIMYHCVKPPQKFLNHVENNFRYAVQSARDREAQSMGLCLWNTESMQAESMPKCNSEWILEHTNIRLVSVNSSLVEMHTWTPVINSVGWIDKSCSAGDST</sequence>
<gene>
    <name evidence="1" type="ORF">BN9_044920</name>
</gene>
<dbReference type="OrthoDB" id="66963at2759"/>
<dbReference type="InParanoid" id="A0A024GAB2"/>
<comment type="caution">
    <text evidence="1">The sequence shown here is derived from an EMBL/GenBank/DDBJ whole genome shotgun (WGS) entry which is preliminary data.</text>
</comment>
<protein>
    <submittedName>
        <fullName evidence="1">Uncharacterized protein</fullName>
    </submittedName>
</protein>
<accession>A0A024GAB2</accession>
<organism evidence="1 2">
    <name type="scientific">Albugo candida</name>
    <dbReference type="NCBI Taxonomy" id="65357"/>
    <lineage>
        <taxon>Eukaryota</taxon>
        <taxon>Sar</taxon>
        <taxon>Stramenopiles</taxon>
        <taxon>Oomycota</taxon>
        <taxon>Peronosporomycetes</taxon>
        <taxon>Albuginales</taxon>
        <taxon>Albuginaceae</taxon>
        <taxon>Albugo</taxon>
    </lineage>
</organism>
<dbReference type="Proteomes" id="UP000053237">
    <property type="component" value="Unassembled WGS sequence"/>
</dbReference>
<evidence type="ECO:0000313" key="1">
    <source>
        <dbReference type="EMBL" id="CCI43708.1"/>
    </source>
</evidence>
<reference evidence="1 2" key="1">
    <citation type="submission" date="2012-05" db="EMBL/GenBank/DDBJ databases">
        <title>Recombination and specialization in a pathogen metapopulation.</title>
        <authorList>
            <person name="Gardiner A."/>
            <person name="Kemen E."/>
            <person name="Schultz-Larsen T."/>
            <person name="MacLean D."/>
            <person name="Van Oosterhout C."/>
            <person name="Jones J.D.G."/>
        </authorList>
    </citation>
    <scope>NUCLEOTIDE SEQUENCE [LARGE SCALE GENOMIC DNA]</scope>
    <source>
        <strain evidence="1 2">Ac Nc2</strain>
    </source>
</reference>